<dbReference type="GO" id="GO:0005886">
    <property type="term" value="C:plasma membrane"/>
    <property type="evidence" value="ECO:0007669"/>
    <property type="project" value="TreeGrafter"/>
</dbReference>
<keyword evidence="10 18" id="KW-1133">Transmembrane helix</keyword>
<evidence type="ECO:0000256" key="14">
    <source>
        <dbReference type="ARBA" id="ARBA00053004"/>
    </source>
</evidence>
<evidence type="ECO:0000313" key="20">
    <source>
        <dbReference type="EMBL" id="ACL42822.1"/>
    </source>
</evidence>
<evidence type="ECO:0000256" key="2">
    <source>
        <dbReference type="ARBA" id="ARBA00004141"/>
    </source>
</evidence>
<reference evidence="20" key="1">
    <citation type="submission" date="2009-01" db="EMBL/GenBank/DDBJ databases">
        <title>Complete sequence of chromosome Cyanothece sp. PCC 7425.</title>
        <authorList>
            <consortium name="US DOE Joint Genome Institute"/>
            <person name="Lucas S."/>
            <person name="Copeland A."/>
            <person name="Lapidus A."/>
            <person name="Glavina del Rio T."/>
            <person name="Dalin E."/>
            <person name="Tice H."/>
            <person name="Bruce D."/>
            <person name="Goodwin L."/>
            <person name="Pitluck S."/>
            <person name="Sims D."/>
            <person name="Meineke L."/>
            <person name="Brettin T."/>
            <person name="Detter J.C."/>
            <person name="Han C."/>
            <person name="Larimer F."/>
            <person name="Land M."/>
            <person name="Hauser L."/>
            <person name="Kyrpides N."/>
            <person name="Ovchinnikova G."/>
            <person name="Liberton M."/>
            <person name="Stoeckel J."/>
            <person name="Banerjee A."/>
            <person name="Singh A."/>
            <person name="Page L."/>
            <person name="Sato H."/>
            <person name="Zhao L."/>
            <person name="Sherman L."/>
            <person name="Pakrasi H."/>
            <person name="Richardson P."/>
        </authorList>
    </citation>
    <scope>NUCLEOTIDE SEQUENCE</scope>
    <source>
        <strain evidence="20">PCC 7425</strain>
    </source>
</reference>
<dbReference type="SUPFAM" id="SSF53448">
    <property type="entry name" value="Nucleotide-diphospho-sugar transferases"/>
    <property type="match status" value="1"/>
</dbReference>
<dbReference type="eggNOG" id="COG1215">
    <property type="taxonomic scope" value="Bacteria"/>
</dbReference>
<feature type="domain" description="Glycosyltransferase 2-like" evidence="19">
    <location>
        <begin position="107"/>
        <end position="276"/>
    </location>
</feature>
<evidence type="ECO:0000256" key="8">
    <source>
        <dbReference type="ARBA" id="ARBA00022798"/>
    </source>
</evidence>
<evidence type="ECO:0000256" key="1">
    <source>
        <dbReference type="ARBA" id="ARBA00001946"/>
    </source>
</evidence>
<evidence type="ECO:0000256" key="9">
    <source>
        <dbReference type="ARBA" id="ARBA00022842"/>
    </source>
</evidence>
<keyword evidence="9" id="KW-0460">Magnesium</keyword>
<protein>
    <recommendedName>
        <fullName evidence="16">Beta-monoglucosyldiacylglycerol synthase</fullName>
        <ecNumber evidence="15">2.4.1.336</ecNumber>
    </recommendedName>
    <alternativeName>
        <fullName evidence="17">UDP-glucose:1,2-diacylglycerol 3-beta-D-glucosyltransferase</fullName>
    </alternativeName>
</protein>
<evidence type="ECO:0000259" key="19">
    <source>
        <dbReference type="Pfam" id="PF00535"/>
    </source>
</evidence>
<dbReference type="KEGG" id="cyn:Cyan7425_0430"/>
<dbReference type="GO" id="GO:0006071">
    <property type="term" value="P:glycerol metabolic process"/>
    <property type="evidence" value="ECO:0007669"/>
    <property type="project" value="UniProtKB-KW"/>
</dbReference>
<dbReference type="InterPro" id="IPR001173">
    <property type="entry name" value="Glyco_trans_2-like"/>
</dbReference>
<dbReference type="OrthoDB" id="9766299at2"/>
<dbReference type="HOGENOM" id="CLU_037834_0_0_3"/>
<keyword evidence="7 18" id="KW-0812">Transmembrane</keyword>
<evidence type="ECO:0000256" key="15">
    <source>
        <dbReference type="ARBA" id="ARBA00066964"/>
    </source>
</evidence>
<keyword evidence="13" id="KW-0119">Carbohydrate metabolism</keyword>
<proteinExistence type="inferred from homology"/>
<accession>B8HT25</accession>
<dbReference type="InterPro" id="IPR050321">
    <property type="entry name" value="Glycosyltr_2/OpgH_subfam"/>
</dbReference>
<dbReference type="CDD" id="cd06423">
    <property type="entry name" value="CESA_like"/>
    <property type="match status" value="1"/>
</dbReference>
<feature type="transmembrane region" description="Helical" evidence="18">
    <location>
        <begin position="47"/>
        <end position="64"/>
    </location>
</feature>
<keyword evidence="8" id="KW-0319">Glycerol metabolism</keyword>
<evidence type="ECO:0000256" key="6">
    <source>
        <dbReference type="ARBA" id="ARBA00022679"/>
    </source>
</evidence>
<dbReference type="CAZy" id="GT2">
    <property type="family name" value="Glycosyltransferase Family 2"/>
</dbReference>
<sequence length="473" mass="53731">MPENSWPESNSYNEFDPLESLWVDIVDADLEPLPRYREGQVNRRRRAAIALGMIWGGTIALHFFSVGVWMIWAFTTLMGVHALRLLLTQPRTATAATWEGEDYPFVSLLVAAKNEEAVITRLVQTLCQIDYPSHRYELWIIDDNSSDRTPLLLERLAKDYKQLQVLRRLPGAGGGKSGALNQVLPLTKGEIIGVFDADAEVNADLLQRVLPLFQQEQVGAVQLRKSIINGNTNFWTRGQQVEMVVDAYFQQQRVAIGGIGELRGNGQFVRRRALERCGGWNEQTITDDLDLSLRLHLDHWDIECVLEPAVQEEGVLRAMALWHQRNRWSEGGFQSYLDYWQLLVRNRLGTSKTLDLLMFWTIKYFLPTAAIPDFLMSLARNRPPLFLPLTSLTVALSFIGMIKGLQQVRKANNEPVLPLTTLMQAVQGTLYMLHWFPVVASVTARMSVRPKRLKWVKTVHQGATESVDVPLEG</sequence>
<dbReference type="InterPro" id="IPR029044">
    <property type="entry name" value="Nucleotide-diphossugar_trans"/>
</dbReference>
<evidence type="ECO:0000256" key="3">
    <source>
        <dbReference type="ARBA" id="ARBA00006739"/>
    </source>
</evidence>
<evidence type="ECO:0000256" key="10">
    <source>
        <dbReference type="ARBA" id="ARBA00022989"/>
    </source>
</evidence>
<dbReference type="PANTHER" id="PTHR43867">
    <property type="entry name" value="CELLULOSE SYNTHASE CATALYTIC SUBUNIT A [UDP-FORMING]"/>
    <property type="match status" value="1"/>
</dbReference>
<evidence type="ECO:0000256" key="17">
    <source>
        <dbReference type="ARBA" id="ARBA00078564"/>
    </source>
</evidence>
<comment type="similarity">
    <text evidence="3">Belongs to the glycosyltransferase 2 family.</text>
</comment>
<dbReference type="PANTHER" id="PTHR43867:SF2">
    <property type="entry name" value="CELLULOSE SYNTHASE CATALYTIC SUBUNIT A [UDP-FORMING]"/>
    <property type="match status" value="1"/>
</dbReference>
<evidence type="ECO:0000256" key="12">
    <source>
        <dbReference type="ARBA" id="ARBA00023136"/>
    </source>
</evidence>
<dbReference type="FunFam" id="3.90.550.10:FF:000164">
    <property type="entry name" value="Beta-(1-3)-glucosyl transferase"/>
    <property type="match status" value="1"/>
</dbReference>
<gene>
    <name evidence="20" type="ordered locus">Cyan7425_0430</name>
</gene>
<organism evidence="20">
    <name type="scientific">Cyanothece sp. (strain PCC 7425 / ATCC 29141)</name>
    <dbReference type="NCBI Taxonomy" id="395961"/>
    <lineage>
        <taxon>Bacteria</taxon>
        <taxon>Bacillati</taxon>
        <taxon>Cyanobacteriota</taxon>
        <taxon>Cyanophyceae</taxon>
        <taxon>Gomontiellales</taxon>
        <taxon>Cyanothecaceae</taxon>
        <taxon>Cyanothece</taxon>
    </lineage>
</organism>
<keyword evidence="11" id="KW-0443">Lipid metabolism</keyword>
<comment type="catalytic activity">
    <reaction evidence="14">
        <text>a 1,2-diacyl-sn-glycerol + UDP-alpha-D-glucose = a 1,2-diacyl-3-O-(beta-D-glucopyranosyl)-sn-glycerol + UDP + H(+)</text>
        <dbReference type="Rhea" id="RHEA:17285"/>
        <dbReference type="ChEBI" id="CHEBI:15378"/>
        <dbReference type="ChEBI" id="CHEBI:17815"/>
        <dbReference type="ChEBI" id="CHEBI:58223"/>
        <dbReference type="ChEBI" id="CHEBI:58885"/>
        <dbReference type="ChEBI" id="CHEBI:75799"/>
        <dbReference type="EC" id="2.4.1.336"/>
    </reaction>
</comment>
<comment type="cofactor">
    <cofactor evidence="1">
        <name>Mg(2+)</name>
        <dbReference type="ChEBI" id="CHEBI:18420"/>
    </cofactor>
</comment>
<dbReference type="Gene3D" id="3.90.550.10">
    <property type="entry name" value="Spore Coat Polysaccharide Biosynthesis Protein SpsA, Chain A"/>
    <property type="match status" value="1"/>
</dbReference>
<keyword evidence="6 20" id="KW-0808">Transferase</keyword>
<keyword evidence="4" id="KW-0444">Lipid biosynthesis</keyword>
<keyword evidence="12 18" id="KW-0472">Membrane</keyword>
<evidence type="ECO:0000256" key="11">
    <source>
        <dbReference type="ARBA" id="ARBA00023098"/>
    </source>
</evidence>
<keyword evidence="5" id="KW-0328">Glycosyltransferase</keyword>
<dbReference type="GO" id="GO:0016758">
    <property type="term" value="F:hexosyltransferase activity"/>
    <property type="evidence" value="ECO:0007669"/>
    <property type="project" value="TreeGrafter"/>
</dbReference>
<evidence type="ECO:0000256" key="5">
    <source>
        <dbReference type="ARBA" id="ARBA00022676"/>
    </source>
</evidence>
<feature type="transmembrane region" description="Helical" evidence="18">
    <location>
        <begin position="385"/>
        <end position="405"/>
    </location>
</feature>
<dbReference type="EC" id="2.4.1.336" evidence="15"/>
<evidence type="ECO:0000256" key="13">
    <source>
        <dbReference type="ARBA" id="ARBA00023277"/>
    </source>
</evidence>
<dbReference type="AlphaFoldDB" id="B8HT25"/>
<dbReference type="EMBL" id="CP001344">
    <property type="protein sequence ID" value="ACL42822.1"/>
    <property type="molecule type" value="Genomic_DNA"/>
</dbReference>
<evidence type="ECO:0000256" key="4">
    <source>
        <dbReference type="ARBA" id="ARBA00022516"/>
    </source>
</evidence>
<dbReference type="GO" id="GO:0046467">
    <property type="term" value="P:membrane lipid biosynthetic process"/>
    <property type="evidence" value="ECO:0007669"/>
    <property type="project" value="UniProtKB-ARBA"/>
</dbReference>
<feature type="transmembrane region" description="Helical" evidence="18">
    <location>
        <begin position="425"/>
        <end position="444"/>
    </location>
</feature>
<dbReference type="Pfam" id="PF00535">
    <property type="entry name" value="Glycos_transf_2"/>
    <property type="match status" value="1"/>
</dbReference>
<name>B8HT25_CYAP4</name>
<comment type="subcellular location">
    <subcellularLocation>
        <location evidence="2">Membrane</location>
        <topology evidence="2">Multi-pass membrane protein</topology>
    </subcellularLocation>
</comment>
<evidence type="ECO:0000256" key="16">
    <source>
        <dbReference type="ARBA" id="ARBA00068721"/>
    </source>
</evidence>
<evidence type="ECO:0000256" key="18">
    <source>
        <dbReference type="SAM" id="Phobius"/>
    </source>
</evidence>
<evidence type="ECO:0000256" key="7">
    <source>
        <dbReference type="ARBA" id="ARBA00022692"/>
    </source>
</evidence>
<dbReference type="STRING" id="395961.Cyan7425_0430"/>